<dbReference type="CDD" id="cd00161">
    <property type="entry name" value="beta-trefoil_Ricin-like"/>
    <property type="match status" value="1"/>
</dbReference>
<reference evidence="3 4" key="1">
    <citation type="submission" date="2017-10" db="EMBL/GenBank/DDBJ databases">
        <title>Sequencing the genomes of 1000 actinobacteria strains.</title>
        <authorList>
            <person name="Klenk H.-P."/>
        </authorList>
    </citation>
    <scope>NUCLEOTIDE SEQUENCE [LARGE SCALE GENOMIC DNA]</scope>
    <source>
        <strain evidence="3 4">DSM 15597</strain>
    </source>
</reference>
<dbReference type="EMBL" id="PDJC01000001">
    <property type="protein sequence ID" value="PFG18377.1"/>
    <property type="molecule type" value="Genomic_DNA"/>
</dbReference>
<sequence length="717" mass="77571">MKPSLVISAVLIGLGWSLAPAVPAMATPLEKPVVIQPLVGADRAIDIKGSSTADRAVVQTYSANGTSAQAFTFADCDDAGWCVVKNVNSAKCWEVKGASAARGAVVQQNTCTAGTGQKWQRVSLGRGIYSVRSDIGANRWLDVRGGAAAKGTRLQVWTRNSSKAQRFRLVAAPDWRLNYDQVDETTALKVSLTDLDSLAGQWATEVSLTAKLNYGSTTMRTVTVKKALSAVGPDGSFSFDVGDYGNWTLTGEFRKGKAKVRTIPSTKVGVTASEYIIAPLTGTMPVTMFSTSLWGSGSARGAGNSIPVIAQLSRARQWDWTKLPRGVHAVPYLTATQYSNPVNGNRMIEDLAPLRAYLKDLRALDPDSVFHLYVNDYHVLAVQSLLYANRIPADNYTITLLSDGGFSYQKFAATYAQDPVTTHDRLVSEWQAAKDYAYANGTVLASLNVATAQDYIWAAVKSEPLAKWWLTRPTLLTSAGDSNVFATAVARDPQVNTLSISARLTAIKGEGDAALAEFKALYRFNDAYFAASTASGRDVMMFLGTRLENEVGFTDYAGFTMKYYGSVYDYYYKGHPATPTMFSPTKAAQLKAMKITDVDSSVAAELILFFNPEIYLSGYPSSTYLSVSDPEMAKGLFGLTKAQGLASSSPSYSIMKWFMAPKTSYSGEIAALPGDFVVEFADSVVANKGYNIALWDSANKTITYYKLVDGTYQKVAG</sequence>
<feature type="domain" description="Ricin B lectin" evidence="2">
    <location>
        <begin position="68"/>
        <end position="157"/>
    </location>
</feature>
<organism evidence="3 4">
    <name type="scientific">Propionicimonas paludicola</name>
    <dbReference type="NCBI Taxonomy" id="185243"/>
    <lineage>
        <taxon>Bacteria</taxon>
        <taxon>Bacillati</taxon>
        <taxon>Actinomycetota</taxon>
        <taxon>Actinomycetes</taxon>
        <taxon>Propionibacteriales</taxon>
        <taxon>Nocardioidaceae</taxon>
        <taxon>Propionicimonas</taxon>
    </lineage>
</organism>
<keyword evidence="1" id="KW-0732">Signal</keyword>
<dbReference type="InterPro" id="IPR000772">
    <property type="entry name" value="Ricin_B_lectin"/>
</dbReference>
<feature type="signal peptide" evidence="1">
    <location>
        <begin position="1"/>
        <end position="26"/>
    </location>
</feature>
<keyword evidence="3" id="KW-0430">Lectin</keyword>
<dbReference type="AlphaFoldDB" id="A0A2A9CVB7"/>
<dbReference type="PROSITE" id="PS50231">
    <property type="entry name" value="RICIN_B_LECTIN"/>
    <property type="match status" value="1"/>
</dbReference>
<dbReference type="Pfam" id="PF14200">
    <property type="entry name" value="RicinB_lectin_2"/>
    <property type="match status" value="1"/>
</dbReference>
<dbReference type="GO" id="GO:0030246">
    <property type="term" value="F:carbohydrate binding"/>
    <property type="evidence" value="ECO:0007669"/>
    <property type="project" value="UniProtKB-KW"/>
</dbReference>
<dbReference type="Proteomes" id="UP000226079">
    <property type="component" value="Unassembled WGS sequence"/>
</dbReference>
<accession>A0A2A9CVB7</accession>
<dbReference type="SUPFAM" id="SSF50370">
    <property type="entry name" value="Ricin B-like lectins"/>
    <property type="match status" value="1"/>
</dbReference>
<dbReference type="Gene3D" id="2.80.10.50">
    <property type="match status" value="1"/>
</dbReference>
<dbReference type="InterPro" id="IPR035992">
    <property type="entry name" value="Ricin_B-like_lectins"/>
</dbReference>
<name>A0A2A9CVB7_9ACTN</name>
<keyword evidence="4" id="KW-1185">Reference proteome</keyword>
<protein>
    <submittedName>
        <fullName evidence="3">Ricin-type beta-trefoil lectin protein</fullName>
    </submittedName>
</protein>
<evidence type="ECO:0000256" key="1">
    <source>
        <dbReference type="SAM" id="SignalP"/>
    </source>
</evidence>
<proteinExistence type="predicted"/>
<evidence type="ECO:0000313" key="4">
    <source>
        <dbReference type="Proteomes" id="UP000226079"/>
    </source>
</evidence>
<comment type="caution">
    <text evidence="3">The sequence shown here is derived from an EMBL/GenBank/DDBJ whole genome shotgun (WGS) entry which is preliminary data.</text>
</comment>
<feature type="chain" id="PRO_5012812072" evidence="1">
    <location>
        <begin position="27"/>
        <end position="717"/>
    </location>
</feature>
<dbReference type="Gene3D" id="3.40.50.11110">
    <property type="entry name" value="Sialyltransferase, C-terminal GT-B Rossman nucleotide-binding domain"/>
    <property type="match status" value="1"/>
</dbReference>
<evidence type="ECO:0000259" key="2">
    <source>
        <dbReference type="Pfam" id="PF14200"/>
    </source>
</evidence>
<gene>
    <name evidence="3" type="ORF">ATK74_2962</name>
</gene>
<evidence type="ECO:0000313" key="3">
    <source>
        <dbReference type="EMBL" id="PFG18377.1"/>
    </source>
</evidence>